<dbReference type="GO" id="GO:0080032">
    <property type="term" value="F:methyl jasmonate esterase activity"/>
    <property type="evidence" value="ECO:0007669"/>
    <property type="project" value="TreeGrafter"/>
</dbReference>
<dbReference type="InterPro" id="IPR045889">
    <property type="entry name" value="MES/HNL"/>
</dbReference>
<dbReference type="KEGG" id="cbei:LF65_05599"/>
<dbReference type="Gene3D" id="3.40.50.1820">
    <property type="entry name" value="alpha/beta hydrolase"/>
    <property type="match status" value="1"/>
</dbReference>
<dbReference type="InterPro" id="IPR000073">
    <property type="entry name" value="AB_hydrolase_1"/>
</dbReference>
<dbReference type="STRING" id="1520.LF65_05599"/>
<evidence type="ECO:0000313" key="3">
    <source>
        <dbReference type="Proteomes" id="UP000031866"/>
    </source>
</evidence>
<dbReference type="OrthoDB" id="9775557at2"/>
<dbReference type="PANTHER" id="PTHR10992">
    <property type="entry name" value="METHYLESTERASE FAMILY MEMBER"/>
    <property type="match status" value="1"/>
</dbReference>
<organism evidence="2 3">
    <name type="scientific">Clostridium beijerinckii</name>
    <name type="common">Clostridium MP</name>
    <dbReference type="NCBI Taxonomy" id="1520"/>
    <lineage>
        <taxon>Bacteria</taxon>
        <taxon>Bacillati</taxon>
        <taxon>Bacillota</taxon>
        <taxon>Clostridia</taxon>
        <taxon>Eubacteriales</taxon>
        <taxon>Clostridiaceae</taxon>
        <taxon>Clostridium</taxon>
    </lineage>
</organism>
<evidence type="ECO:0000259" key="1">
    <source>
        <dbReference type="Pfam" id="PF12697"/>
    </source>
</evidence>
<name>A0A0B5QV69_CLOBE</name>
<dbReference type="GO" id="GO:0080030">
    <property type="term" value="F:methyl indole-3-acetate esterase activity"/>
    <property type="evidence" value="ECO:0007669"/>
    <property type="project" value="TreeGrafter"/>
</dbReference>
<dbReference type="PANTHER" id="PTHR10992:SF1086">
    <property type="entry name" value="AB HYDROLASE-1 DOMAIN-CONTAINING PROTEIN"/>
    <property type="match status" value="1"/>
</dbReference>
<proteinExistence type="predicted"/>
<reference evidence="3" key="1">
    <citation type="submission" date="2014-12" db="EMBL/GenBank/DDBJ databases">
        <title>Genome sequence of Clostridium beijerinckii strain 59B.</title>
        <authorList>
            <person name="Little G.T."/>
            <person name="Minton N.P."/>
        </authorList>
    </citation>
    <scope>NUCLEOTIDE SEQUENCE [LARGE SCALE GENOMIC DNA]</scope>
    <source>
        <strain evidence="3">59B</strain>
    </source>
</reference>
<dbReference type="AlphaFoldDB" id="A0A0B5QV69"/>
<dbReference type="SUPFAM" id="SSF53474">
    <property type="entry name" value="alpha/beta-Hydrolases"/>
    <property type="match status" value="1"/>
</dbReference>
<accession>A0A0B5QV69</accession>
<sequence>MNKNIGCTGEVSIVENFDAKAYSTTFVLIHGAWHGAWCWDKLVPILRVGGAKVVTIDCPGHGDDNSTLSYQNTDTYVAKVIEIIDREPSKVILVGHSLGGTIISNVAEKRPQKIQSLVYLSAALLQDGQNFGDIREHKTDWYSSQGFTVLSADKRSVTVKEDKAPFFYNGCSESDIEFAITKLGGEAIAALDGIVHITSKNYGSVPRYYIKTLQDLSVPLEMQDKMLDSMPVNKLYQLDTGHSSFFSDPQGVATILFDIAKQ</sequence>
<protein>
    <recommendedName>
        <fullName evidence="1">AB hydrolase-1 domain-containing protein</fullName>
    </recommendedName>
</protein>
<dbReference type="PRINTS" id="PR00111">
    <property type="entry name" value="ABHYDROLASE"/>
</dbReference>
<dbReference type="EMBL" id="CP010086">
    <property type="protein sequence ID" value="AJH02107.1"/>
    <property type="molecule type" value="Genomic_DNA"/>
</dbReference>
<gene>
    <name evidence="2" type="ORF">LF65_05599</name>
</gene>
<dbReference type="Proteomes" id="UP000031866">
    <property type="component" value="Chromosome"/>
</dbReference>
<evidence type="ECO:0000313" key="2">
    <source>
        <dbReference type="EMBL" id="AJH02107.1"/>
    </source>
</evidence>
<feature type="domain" description="AB hydrolase-1" evidence="1">
    <location>
        <begin position="26"/>
        <end position="253"/>
    </location>
</feature>
<dbReference type="RefSeq" id="WP_041900585.1">
    <property type="nucleotide sequence ID" value="NZ_CP010086.2"/>
</dbReference>
<dbReference type="InterPro" id="IPR029058">
    <property type="entry name" value="AB_hydrolase_fold"/>
</dbReference>
<dbReference type="Pfam" id="PF12697">
    <property type="entry name" value="Abhydrolase_6"/>
    <property type="match status" value="1"/>
</dbReference>